<protein>
    <submittedName>
        <fullName evidence="1">Uncharacterized protein</fullName>
    </submittedName>
</protein>
<sequence length="210" mass="24056">MEEPKYDALLVLGAVMEWSEKKGKWEFPTIIQGYPGKLVMGKARALAASEVQDEAPVILVTGGSDKNPRTGEIESRSIELSKLMTERYKIPKEKVIPMGKIGASHTQGNIENLIQYIEEYPDILKTRVIGIVSPRFQEERTKMLFDKKPYFAEHGIKLDWIIVEDTLEKRDPRFKKWADAVYATPEAEINRQMEKKGIEDLRSGQYKPKT</sequence>
<accession>A0A1F5WXQ0</accession>
<evidence type="ECO:0000313" key="2">
    <source>
        <dbReference type="Proteomes" id="UP000178299"/>
    </source>
</evidence>
<organism evidence="1 2">
    <name type="scientific">Candidatus Giovannonibacteria bacterium RIFCSPHIGHO2_12_44_12</name>
    <dbReference type="NCBI Taxonomy" id="1798340"/>
    <lineage>
        <taxon>Bacteria</taxon>
        <taxon>Candidatus Giovannoniibacteriota</taxon>
    </lineage>
</organism>
<dbReference type="AlphaFoldDB" id="A0A1F5WXQ0"/>
<gene>
    <name evidence="1" type="ORF">A2W48_00670</name>
</gene>
<dbReference type="EMBL" id="MFHS01000048">
    <property type="protein sequence ID" value="OGF80383.1"/>
    <property type="molecule type" value="Genomic_DNA"/>
</dbReference>
<reference evidence="1 2" key="1">
    <citation type="journal article" date="2016" name="Nat. Commun.">
        <title>Thousands of microbial genomes shed light on interconnected biogeochemical processes in an aquifer system.</title>
        <authorList>
            <person name="Anantharaman K."/>
            <person name="Brown C.T."/>
            <person name="Hug L.A."/>
            <person name="Sharon I."/>
            <person name="Castelle C.J."/>
            <person name="Probst A.J."/>
            <person name="Thomas B.C."/>
            <person name="Singh A."/>
            <person name="Wilkins M.J."/>
            <person name="Karaoz U."/>
            <person name="Brodie E.L."/>
            <person name="Williams K.H."/>
            <person name="Hubbard S.S."/>
            <person name="Banfield J.F."/>
        </authorList>
    </citation>
    <scope>NUCLEOTIDE SEQUENCE [LARGE SCALE GENOMIC DNA]</scope>
</reference>
<name>A0A1F5WXQ0_9BACT</name>
<comment type="caution">
    <text evidence="1">The sequence shown here is derived from an EMBL/GenBank/DDBJ whole genome shotgun (WGS) entry which is preliminary data.</text>
</comment>
<proteinExistence type="predicted"/>
<dbReference type="Proteomes" id="UP000178299">
    <property type="component" value="Unassembled WGS sequence"/>
</dbReference>
<evidence type="ECO:0000313" key="1">
    <source>
        <dbReference type="EMBL" id="OGF80383.1"/>
    </source>
</evidence>